<dbReference type="InterPro" id="IPR038765">
    <property type="entry name" value="Papain-like_cys_pep_sf"/>
</dbReference>
<dbReference type="InterPro" id="IPR001394">
    <property type="entry name" value="Peptidase_C19_UCH"/>
</dbReference>
<dbReference type="GO" id="GO:0004843">
    <property type="term" value="F:cysteine-type deubiquitinase activity"/>
    <property type="evidence" value="ECO:0007669"/>
    <property type="project" value="InterPro"/>
</dbReference>
<dbReference type="InterPro" id="IPR028889">
    <property type="entry name" value="USP"/>
</dbReference>
<dbReference type="WBParaSite" id="PDA_v2.g16230.t1">
    <property type="protein sequence ID" value="PDA_v2.g16230.t1"/>
    <property type="gene ID" value="PDA_v2.g16230"/>
</dbReference>
<dbReference type="PROSITE" id="PS50235">
    <property type="entry name" value="USP_3"/>
    <property type="match status" value="1"/>
</dbReference>
<name>A0A914PDJ0_9BILA</name>
<dbReference type="GO" id="GO:0016579">
    <property type="term" value="P:protein deubiquitination"/>
    <property type="evidence" value="ECO:0007669"/>
    <property type="project" value="InterPro"/>
</dbReference>
<dbReference type="Gene3D" id="3.90.70.10">
    <property type="entry name" value="Cysteine proteinases"/>
    <property type="match status" value="1"/>
</dbReference>
<evidence type="ECO:0000259" key="1">
    <source>
        <dbReference type="PROSITE" id="PS50235"/>
    </source>
</evidence>
<dbReference type="SUPFAM" id="SSF54001">
    <property type="entry name" value="Cysteine proteinases"/>
    <property type="match status" value="1"/>
</dbReference>
<feature type="domain" description="USP" evidence="1">
    <location>
        <begin position="38"/>
        <end position="312"/>
    </location>
</feature>
<dbReference type="AlphaFoldDB" id="A0A914PDJ0"/>
<dbReference type="Proteomes" id="UP000887578">
    <property type="component" value="Unplaced"/>
</dbReference>
<protein>
    <submittedName>
        <fullName evidence="3">USP domain-containing protein</fullName>
    </submittedName>
</protein>
<reference evidence="3" key="1">
    <citation type="submission" date="2022-11" db="UniProtKB">
        <authorList>
            <consortium name="WormBaseParasite"/>
        </authorList>
    </citation>
    <scope>IDENTIFICATION</scope>
</reference>
<proteinExistence type="predicted"/>
<accession>A0A914PDJ0</accession>
<sequence>MDTVQLIVEKPIDKELIEKPCDSLVPSQPVSLPTQGYLNLINDSCSCFLNCAVNLIDNLGYLKVSIISNPAEQSSNTQTLLAKILHGETNSVSELRTELHSFNHYISLTEHSDTAEALDVIFQHIDDVSHSLFSFYVQTEISCGCNNGQPRGNTVQYNTMEIKANADSAVDNTFDSMINDYIISDVNPCDECSIVRAQRCRIITETSQKYLIVNINSRREHFEGDVAPPVIPIYKGTVENEKVYICDETYKLVGAIEFVDLGMYNGQQKGHYKCWVRSGSKWAIIDDTQTYYADRFPQNICIFKTLAFEIVR</sequence>
<dbReference type="Pfam" id="PF00443">
    <property type="entry name" value="UCH"/>
    <property type="match status" value="1"/>
</dbReference>
<keyword evidence="2" id="KW-1185">Reference proteome</keyword>
<organism evidence="2 3">
    <name type="scientific">Panagrolaimus davidi</name>
    <dbReference type="NCBI Taxonomy" id="227884"/>
    <lineage>
        <taxon>Eukaryota</taxon>
        <taxon>Metazoa</taxon>
        <taxon>Ecdysozoa</taxon>
        <taxon>Nematoda</taxon>
        <taxon>Chromadorea</taxon>
        <taxon>Rhabditida</taxon>
        <taxon>Tylenchina</taxon>
        <taxon>Panagrolaimomorpha</taxon>
        <taxon>Panagrolaimoidea</taxon>
        <taxon>Panagrolaimidae</taxon>
        <taxon>Panagrolaimus</taxon>
    </lineage>
</organism>
<evidence type="ECO:0000313" key="3">
    <source>
        <dbReference type="WBParaSite" id="PDA_v2.g16230.t1"/>
    </source>
</evidence>
<evidence type="ECO:0000313" key="2">
    <source>
        <dbReference type="Proteomes" id="UP000887578"/>
    </source>
</evidence>